<proteinExistence type="predicted"/>
<name>A0A1R3T700_9BACT</name>
<dbReference type="KEGG" id="psac:PSM36_2253"/>
<dbReference type="Proteomes" id="UP000187464">
    <property type="component" value="Chromosome I"/>
</dbReference>
<dbReference type="SUPFAM" id="SSF103486">
    <property type="entry name" value="V-type ATP synthase subunit C"/>
    <property type="match status" value="1"/>
</dbReference>
<evidence type="ECO:0008006" key="3">
    <source>
        <dbReference type="Google" id="ProtNLM"/>
    </source>
</evidence>
<dbReference type="GO" id="GO:0046961">
    <property type="term" value="F:proton-transporting ATPase activity, rotational mechanism"/>
    <property type="evidence" value="ECO:0007669"/>
    <property type="project" value="InterPro"/>
</dbReference>
<protein>
    <recommendedName>
        <fullName evidence="3">DUF2764 domain-containing protein</fullName>
    </recommendedName>
</protein>
<dbReference type="RefSeq" id="WP_076932208.1">
    <property type="nucleotide sequence ID" value="NZ_LT605205.1"/>
</dbReference>
<reference evidence="1 2" key="1">
    <citation type="submission" date="2016-08" db="EMBL/GenBank/DDBJ databases">
        <authorList>
            <person name="Seilhamer J.J."/>
        </authorList>
    </citation>
    <scope>NUCLEOTIDE SEQUENCE [LARGE SCALE GENOMIC DNA]</scope>
    <source>
        <strain evidence="1">M3/6</strain>
    </source>
</reference>
<dbReference type="InterPro" id="IPR036079">
    <property type="entry name" value="ATPase_csu/dsu_sf"/>
</dbReference>
<sequence length="283" mass="33692">MIFKNQYYYFISGLPDFSFDSIKLPFSVEEFREVLDEALEPEDKKLLDTYFLSYDNDNLFRLLEKKESEIENRGILSRADMEEAIRQVKEGDTIENKQVPPYFEKAVRTWLDEEMPGHLRTLEDLISSLYADYGMGVKNSLIAGWFEMNLNIGNILSAIFARKYGMDVSRVVVGNNEIAQLIRENANARDFGISRELDYWDDIVRIAEEPDIYERERKIDKFRWNWLDDNTLFDYFNIEYIFAYLCKLRILERWVNLNAEEGERVFRELITQLKNEIQKPEDI</sequence>
<dbReference type="STRING" id="1642647.PSM36_2253"/>
<accession>A0A1R3T700</accession>
<keyword evidence="2" id="KW-1185">Reference proteome</keyword>
<organism evidence="1 2">
    <name type="scientific">Proteiniphilum saccharofermentans</name>
    <dbReference type="NCBI Taxonomy" id="1642647"/>
    <lineage>
        <taxon>Bacteria</taxon>
        <taxon>Pseudomonadati</taxon>
        <taxon>Bacteroidota</taxon>
        <taxon>Bacteroidia</taxon>
        <taxon>Bacteroidales</taxon>
        <taxon>Dysgonomonadaceae</taxon>
        <taxon>Proteiniphilum</taxon>
    </lineage>
</organism>
<dbReference type="AlphaFoldDB" id="A0A1R3T700"/>
<dbReference type="InterPro" id="IPR024492">
    <property type="entry name" value="DUF2764"/>
</dbReference>
<gene>
    <name evidence="1" type="ORF">PSM36_2253</name>
</gene>
<dbReference type="EMBL" id="LT605205">
    <property type="protein sequence ID" value="SCD21058.1"/>
    <property type="molecule type" value="Genomic_DNA"/>
</dbReference>
<evidence type="ECO:0000313" key="2">
    <source>
        <dbReference type="Proteomes" id="UP000187464"/>
    </source>
</evidence>
<dbReference type="Pfam" id="PF10962">
    <property type="entry name" value="DUF2764"/>
    <property type="match status" value="1"/>
</dbReference>
<evidence type="ECO:0000313" key="1">
    <source>
        <dbReference type="EMBL" id="SCD21058.1"/>
    </source>
</evidence>